<evidence type="ECO:0000259" key="3">
    <source>
        <dbReference type="Pfam" id="PF02014"/>
    </source>
</evidence>
<name>A0A3Q1G3B3_9TELE</name>
<dbReference type="PANTHER" id="PTHR45828:SF36">
    <property type="entry name" value="REELIN DOMAIN-CONTAINING PROTEIN"/>
    <property type="match status" value="1"/>
</dbReference>
<keyword evidence="5" id="KW-1185">Reference proteome</keyword>
<evidence type="ECO:0000256" key="2">
    <source>
        <dbReference type="SAM" id="SignalP"/>
    </source>
</evidence>
<dbReference type="STRING" id="80966.ENSAPOP00000024283"/>
<organism evidence="4 5">
    <name type="scientific">Acanthochromis polyacanthus</name>
    <name type="common">spiny chromis</name>
    <dbReference type="NCBI Taxonomy" id="80966"/>
    <lineage>
        <taxon>Eukaryota</taxon>
        <taxon>Metazoa</taxon>
        <taxon>Chordata</taxon>
        <taxon>Craniata</taxon>
        <taxon>Vertebrata</taxon>
        <taxon>Euteleostomi</taxon>
        <taxon>Actinopterygii</taxon>
        <taxon>Neopterygii</taxon>
        <taxon>Teleostei</taxon>
        <taxon>Neoteleostei</taxon>
        <taxon>Acanthomorphata</taxon>
        <taxon>Ovalentaria</taxon>
        <taxon>Pomacentridae</taxon>
        <taxon>Acanthochromis</taxon>
    </lineage>
</organism>
<feature type="domain" description="Reelin" evidence="3">
    <location>
        <begin position="34"/>
        <end position="69"/>
    </location>
</feature>
<dbReference type="InterPro" id="IPR051237">
    <property type="entry name" value="Ferric-chelate_Red/DefProt"/>
</dbReference>
<dbReference type="PANTHER" id="PTHR45828">
    <property type="entry name" value="CYTOCHROME B561/FERRIC REDUCTASE TRANSMEMBRANE"/>
    <property type="match status" value="1"/>
</dbReference>
<dbReference type="InterPro" id="IPR002861">
    <property type="entry name" value="Reeler_dom"/>
</dbReference>
<sequence length="88" mass="9431">MSPVGLCFLLFFSVLVSHWEPGCCYANGKVTRACGSMKPHHGGASGQTTKSPYQLQTNTSTFSPGDQIKEAAKMTKIKDLSDFDNATG</sequence>
<dbReference type="GO" id="GO:0016020">
    <property type="term" value="C:membrane"/>
    <property type="evidence" value="ECO:0007669"/>
    <property type="project" value="TreeGrafter"/>
</dbReference>
<dbReference type="GeneTree" id="ENSGT00940000181805"/>
<dbReference type="Proteomes" id="UP000257200">
    <property type="component" value="Unplaced"/>
</dbReference>
<evidence type="ECO:0000313" key="4">
    <source>
        <dbReference type="Ensembl" id="ENSAPOP00000024323.1"/>
    </source>
</evidence>
<protein>
    <recommendedName>
        <fullName evidence="3">Reelin domain-containing protein</fullName>
    </recommendedName>
</protein>
<dbReference type="Ensembl" id="ENSAPOT00000009130.1">
    <property type="protein sequence ID" value="ENSAPOP00000024283.1"/>
    <property type="gene ID" value="ENSAPOG00000001044.1"/>
</dbReference>
<reference evidence="4" key="1">
    <citation type="submission" date="2025-05" db="UniProtKB">
        <authorList>
            <consortium name="Ensembl"/>
        </authorList>
    </citation>
    <scope>IDENTIFICATION</scope>
</reference>
<evidence type="ECO:0000313" key="5">
    <source>
        <dbReference type="Proteomes" id="UP000257200"/>
    </source>
</evidence>
<dbReference type="AlphaFoldDB" id="A0A3Q1G3B3"/>
<feature type="region of interest" description="Disordered" evidence="1">
    <location>
        <begin position="36"/>
        <end position="66"/>
    </location>
</feature>
<proteinExistence type="predicted"/>
<dbReference type="Pfam" id="PF02014">
    <property type="entry name" value="Reeler"/>
    <property type="match status" value="1"/>
</dbReference>
<feature type="signal peptide" evidence="2">
    <location>
        <begin position="1"/>
        <end position="24"/>
    </location>
</feature>
<feature type="chain" id="PRO_5044597993" description="Reelin domain-containing protein" evidence="2">
    <location>
        <begin position="25"/>
        <end position="88"/>
    </location>
</feature>
<dbReference type="Ensembl" id="ENSAPOT00000009018.1">
    <property type="protein sequence ID" value="ENSAPOP00000024323.1"/>
    <property type="gene ID" value="ENSAPOG00000006682.1"/>
</dbReference>
<evidence type="ECO:0000256" key="1">
    <source>
        <dbReference type="SAM" id="MobiDB-lite"/>
    </source>
</evidence>
<feature type="compositionally biased region" description="Polar residues" evidence="1">
    <location>
        <begin position="46"/>
        <end position="64"/>
    </location>
</feature>
<keyword evidence="2" id="KW-0732">Signal</keyword>
<accession>A0A3Q1G3B3</accession>